<proteinExistence type="predicted"/>
<feature type="compositionally biased region" description="Basic and acidic residues" evidence="1">
    <location>
        <begin position="101"/>
        <end position="119"/>
    </location>
</feature>
<keyword evidence="3" id="KW-1185">Reference proteome</keyword>
<feature type="compositionally biased region" description="Gly residues" evidence="1">
    <location>
        <begin position="125"/>
        <end position="143"/>
    </location>
</feature>
<name>A0A9W4MG48_9ACTN</name>
<feature type="compositionally biased region" description="Basic and acidic residues" evidence="1">
    <location>
        <begin position="16"/>
        <end position="56"/>
    </location>
</feature>
<feature type="compositionally biased region" description="Low complexity" evidence="1">
    <location>
        <begin position="73"/>
        <end position="100"/>
    </location>
</feature>
<evidence type="ECO:0000313" key="3">
    <source>
        <dbReference type="Proteomes" id="UP001153328"/>
    </source>
</evidence>
<sequence length="227" mass="22995">MVHPGAGAGRLRRDRGRPDRARAARDGPADGVHDRARAAADRLRVGAAARADDAAAAHRAAACGDAPRRPARVRGAPGAAPLPVTGTQPRAGAGAGTATGRQDDRSAARTQRAAERRTTEAPSGGAAGGAGGAGAGAGAGAAGRGAEHDLAGVRVVGDLEGLGLQLQDLLGQRRERRVLLGDRHGDSLFSAGDAARNGPADPFLRASTDRSPVRPLSLRWHTDRSAR</sequence>
<evidence type="ECO:0000313" key="2">
    <source>
        <dbReference type="EMBL" id="CAG7653666.1"/>
    </source>
</evidence>
<dbReference type="EMBL" id="CAJVAX010000020">
    <property type="protein sequence ID" value="CAG7653666.1"/>
    <property type="molecule type" value="Genomic_DNA"/>
</dbReference>
<dbReference type="AlphaFoldDB" id="A0A9W4MG48"/>
<gene>
    <name evidence="2" type="ORF">SBRY_60216</name>
</gene>
<evidence type="ECO:0000256" key="1">
    <source>
        <dbReference type="SAM" id="MobiDB-lite"/>
    </source>
</evidence>
<feature type="region of interest" description="Disordered" evidence="1">
    <location>
        <begin position="186"/>
        <end position="227"/>
    </location>
</feature>
<organism evidence="2 3">
    <name type="scientific">Actinacidiphila bryophytorum</name>
    <dbReference type="NCBI Taxonomy" id="1436133"/>
    <lineage>
        <taxon>Bacteria</taxon>
        <taxon>Bacillati</taxon>
        <taxon>Actinomycetota</taxon>
        <taxon>Actinomycetes</taxon>
        <taxon>Kitasatosporales</taxon>
        <taxon>Streptomycetaceae</taxon>
        <taxon>Actinacidiphila</taxon>
    </lineage>
</organism>
<feature type="region of interest" description="Disordered" evidence="1">
    <location>
        <begin position="1"/>
        <end position="145"/>
    </location>
</feature>
<comment type="caution">
    <text evidence="2">The sequence shown here is derived from an EMBL/GenBank/DDBJ whole genome shotgun (WGS) entry which is preliminary data.</text>
</comment>
<dbReference type="Proteomes" id="UP001153328">
    <property type="component" value="Unassembled WGS sequence"/>
</dbReference>
<accession>A0A9W4MG48</accession>
<protein>
    <submittedName>
        <fullName evidence="2">Uncharacterized protein</fullName>
    </submittedName>
</protein>
<reference evidence="2" key="1">
    <citation type="submission" date="2021-06" db="EMBL/GenBank/DDBJ databases">
        <authorList>
            <person name="Arsene-Ploetze F."/>
        </authorList>
    </citation>
    <scope>NUCLEOTIDE SEQUENCE</scope>
    <source>
        <strain evidence="2">SBRY1</strain>
    </source>
</reference>